<dbReference type="Gene3D" id="2.70.98.10">
    <property type="match status" value="1"/>
</dbReference>
<comment type="caution">
    <text evidence="1">The sequence shown here is derived from an EMBL/GenBank/DDBJ whole genome shotgun (WGS) entry which is preliminary data.</text>
</comment>
<evidence type="ECO:0000313" key="1">
    <source>
        <dbReference type="EMBL" id="GIQ71387.1"/>
    </source>
</evidence>
<dbReference type="EMBL" id="BOVK01000085">
    <property type="protein sequence ID" value="GIQ71387.1"/>
    <property type="molecule type" value="Genomic_DNA"/>
</dbReference>
<evidence type="ECO:0000313" key="2">
    <source>
        <dbReference type="Proteomes" id="UP000677918"/>
    </source>
</evidence>
<dbReference type="Proteomes" id="UP000677918">
    <property type="component" value="Unassembled WGS sequence"/>
</dbReference>
<keyword evidence="2" id="KW-1185">Reference proteome</keyword>
<protein>
    <submittedName>
        <fullName evidence="1">Uncharacterized protein</fullName>
    </submittedName>
</protein>
<name>A0A8J4H5L6_9BACL</name>
<dbReference type="InterPro" id="IPR014718">
    <property type="entry name" value="GH-type_carb-bd"/>
</dbReference>
<dbReference type="GO" id="GO:0030246">
    <property type="term" value="F:carbohydrate binding"/>
    <property type="evidence" value="ECO:0007669"/>
    <property type="project" value="InterPro"/>
</dbReference>
<organism evidence="1 2">
    <name type="scientific">Xylanibacillus composti</name>
    <dbReference type="NCBI Taxonomy" id="1572762"/>
    <lineage>
        <taxon>Bacteria</taxon>
        <taxon>Bacillati</taxon>
        <taxon>Bacillota</taxon>
        <taxon>Bacilli</taxon>
        <taxon>Bacillales</taxon>
        <taxon>Paenibacillaceae</taxon>
        <taxon>Xylanibacillus</taxon>
    </lineage>
</organism>
<dbReference type="AlphaFoldDB" id="A0A8J4H5L6"/>
<proteinExistence type="predicted"/>
<dbReference type="RefSeq" id="WP_213414186.1">
    <property type="nucleotide sequence ID" value="NZ_BOVK01000085.1"/>
</dbReference>
<accession>A0A8J4H5L6</accession>
<reference evidence="1" key="1">
    <citation type="submission" date="2021-04" db="EMBL/GenBank/DDBJ databases">
        <title>Draft genome sequence of Xylanibacillus composti strain K13.</title>
        <authorList>
            <person name="Uke A."/>
            <person name="Chhe C."/>
            <person name="Baramee S."/>
            <person name="Kosugi A."/>
        </authorList>
    </citation>
    <scope>NUCLEOTIDE SEQUENCE</scope>
    <source>
        <strain evidence="1">K13</strain>
    </source>
</reference>
<sequence length="294" mass="33150">MEKEKLLLRSDRLAVELERPGTVYRGSRFDWSGWVSAIVLDGEFSFASVESTDPGQGSGGYGLCNEFGIEQAIGYADCPVGGQFPKLGVGLITRQDDGDYNFYKPQPVEPFAMSAVQEAEDRVRFEAEPRDCRGYAARLSKIVSVADNRLRIDYKLDNVGEHAIATDEYGHNFIHLNGEPVGPDYELTLPFDLKQAGELQPVFQAEGPKLSWREQPDRDFYLRLDTGLGGESQSWTLTHKRSGIGMKEILHAPLYRFALWGRGYVVSPEMFVRIQLAPGDSMTWSREYEFFKRA</sequence>
<gene>
    <name evidence="1" type="ORF">XYCOK13_42110</name>
</gene>